<feature type="transmembrane region" description="Helical" evidence="5">
    <location>
        <begin position="234"/>
        <end position="256"/>
    </location>
</feature>
<feature type="transmembrane region" description="Helical" evidence="5">
    <location>
        <begin position="334"/>
        <end position="357"/>
    </location>
</feature>
<evidence type="ECO:0000256" key="4">
    <source>
        <dbReference type="ARBA" id="ARBA00023136"/>
    </source>
</evidence>
<dbReference type="AlphaFoldDB" id="A0A2S7WUU3"/>
<evidence type="ECO:0000313" key="8">
    <source>
        <dbReference type="Proteomes" id="UP000239068"/>
    </source>
</evidence>
<keyword evidence="2 5" id="KW-0812">Transmembrane</keyword>
<feature type="transmembrane region" description="Helical" evidence="5">
    <location>
        <begin position="393"/>
        <end position="415"/>
    </location>
</feature>
<dbReference type="InterPro" id="IPR007016">
    <property type="entry name" value="O-antigen_ligase-rel_domated"/>
</dbReference>
<keyword evidence="3 5" id="KW-1133">Transmembrane helix</keyword>
<evidence type="ECO:0000256" key="2">
    <source>
        <dbReference type="ARBA" id="ARBA00022692"/>
    </source>
</evidence>
<evidence type="ECO:0000259" key="6">
    <source>
        <dbReference type="Pfam" id="PF04932"/>
    </source>
</evidence>
<evidence type="ECO:0000256" key="3">
    <source>
        <dbReference type="ARBA" id="ARBA00022989"/>
    </source>
</evidence>
<comment type="caution">
    <text evidence="7">The sequence shown here is derived from an EMBL/GenBank/DDBJ whole genome shotgun (WGS) entry which is preliminary data.</text>
</comment>
<keyword evidence="8" id="KW-1185">Reference proteome</keyword>
<feature type="domain" description="O-antigen ligase-related" evidence="6">
    <location>
        <begin position="195"/>
        <end position="350"/>
    </location>
</feature>
<feature type="transmembrane region" description="Helical" evidence="5">
    <location>
        <begin position="212"/>
        <end position="227"/>
    </location>
</feature>
<evidence type="ECO:0000313" key="7">
    <source>
        <dbReference type="EMBL" id="PQJ81101.1"/>
    </source>
</evidence>
<feature type="transmembrane region" description="Helical" evidence="5">
    <location>
        <begin position="55"/>
        <end position="71"/>
    </location>
</feature>
<sequence>MYKLLIATVLLFINFDALTNNTIIRLVPLFMLSFVFFEEKFNNNNGSIKVLEKKNFFLLVLLLITVIGVIYNNKPNISVQFKMFLILKLVVFVFTFIMAVKNRINHFNYLEVFVKCVFLPFLTFVVINFLLSFRNSGSSIGSAVMLSYLGISINRVQFLLASGTNAYGSQLGILFTLSLIGFFILKSYKKYFFVGCLFSLGSLLLTDSRGPMMYSILIVIVLKFYYNKTERPRFLWLIPLVGFFGPILLLSFLALLSDSVYGSSLSRTSGDLVTGNSRSVIWFFAISEFFTFDVSHHIFGYGGYGHYAAGISQKYAYIFGNIEDAKLMHPHNTYLSIALDYGYFGVLIYLIVQFIVISNIKKIWNKYRSISLLVLGNLLYYSFVGIGETMFGFYYSNVVYVFFMVNIFIFLIINIKSDGYENKIKRT</sequence>
<evidence type="ECO:0000256" key="1">
    <source>
        <dbReference type="ARBA" id="ARBA00004141"/>
    </source>
</evidence>
<organism evidence="7 8">
    <name type="scientific">Polaribacter glomeratus</name>
    <dbReference type="NCBI Taxonomy" id="102"/>
    <lineage>
        <taxon>Bacteria</taxon>
        <taxon>Pseudomonadati</taxon>
        <taxon>Bacteroidota</taxon>
        <taxon>Flavobacteriia</taxon>
        <taxon>Flavobacteriales</taxon>
        <taxon>Flavobacteriaceae</taxon>
    </lineage>
</organism>
<dbReference type="Pfam" id="PF04932">
    <property type="entry name" value="Wzy_C"/>
    <property type="match status" value="1"/>
</dbReference>
<dbReference type="GO" id="GO:0016020">
    <property type="term" value="C:membrane"/>
    <property type="evidence" value="ECO:0007669"/>
    <property type="project" value="UniProtKB-SubCell"/>
</dbReference>
<feature type="transmembrane region" description="Helical" evidence="5">
    <location>
        <begin position="166"/>
        <end position="184"/>
    </location>
</feature>
<dbReference type="EMBL" id="MSCM01000001">
    <property type="protein sequence ID" value="PQJ81101.1"/>
    <property type="molecule type" value="Genomic_DNA"/>
</dbReference>
<keyword evidence="4 5" id="KW-0472">Membrane</keyword>
<feature type="transmembrane region" description="Helical" evidence="5">
    <location>
        <begin position="83"/>
        <end position="100"/>
    </location>
</feature>
<feature type="transmembrane region" description="Helical" evidence="5">
    <location>
        <begin position="369"/>
        <end position="387"/>
    </location>
</feature>
<accession>A0A2S7WUU3</accession>
<proteinExistence type="predicted"/>
<comment type="subcellular location">
    <subcellularLocation>
        <location evidence="1">Membrane</location>
        <topology evidence="1">Multi-pass membrane protein</topology>
    </subcellularLocation>
</comment>
<name>A0A2S7WUU3_9FLAO</name>
<dbReference type="RefSeq" id="WP_105019680.1">
    <property type="nucleotide sequence ID" value="NZ_MSCM01000001.1"/>
</dbReference>
<evidence type="ECO:0000256" key="5">
    <source>
        <dbReference type="SAM" id="Phobius"/>
    </source>
</evidence>
<dbReference type="Proteomes" id="UP000239068">
    <property type="component" value="Unassembled WGS sequence"/>
</dbReference>
<feature type="transmembrane region" description="Helical" evidence="5">
    <location>
        <begin position="143"/>
        <end position="160"/>
    </location>
</feature>
<protein>
    <recommendedName>
        <fullName evidence="6">O-antigen ligase-related domain-containing protein</fullName>
    </recommendedName>
</protein>
<feature type="transmembrane region" description="Helical" evidence="5">
    <location>
        <begin position="112"/>
        <end position="131"/>
    </location>
</feature>
<gene>
    <name evidence="7" type="ORF">BTO16_00195</name>
</gene>
<dbReference type="OrthoDB" id="964240at2"/>
<reference evidence="7 8" key="1">
    <citation type="submission" date="2016-12" db="EMBL/GenBank/DDBJ databases">
        <title>Trade-off between light-utilization and light-protection in marine flavobacteria.</title>
        <authorList>
            <person name="Kumagai Y."/>
            <person name="Yoshizawa S."/>
            <person name="Kogure K."/>
            <person name="Iwasaki W."/>
        </authorList>
    </citation>
    <scope>NUCLEOTIDE SEQUENCE [LARGE SCALE GENOMIC DNA]</scope>
    <source>
        <strain evidence="7 8">ATCC 43844</strain>
    </source>
</reference>